<dbReference type="Pfam" id="PF04185">
    <property type="entry name" value="Phosphoesterase"/>
    <property type="match status" value="1"/>
</dbReference>
<dbReference type="Proteomes" id="UP000325292">
    <property type="component" value="Chromosome"/>
</dbReference>
<reference evidence="3 4" key="1">
    <citation type="journal article" date="2019" name="Sci. Rep.">
        <title>Sulfobacillus thermotolerans: new insights into resistance and metabolic capacities of acidophilic chemolithotrophs.</title>
        <authorList>
            <person name="Panyushkina A.E."/>
            <person name="Babenko V.V."/>
            <person name="Nikitina A.S."/>
            <person name="Selezneva O.V."/>
            <person name="Tsaplina I.A."/>
            <person name="Letarova M.A."/>
            <person name="Kostryukova E.S."/>
            <person name="Letarov A.V."/>
        </authorList>
    </citation>
    <scope>NUCLEOTIDE SEQUENCE [LARGE SCALE GENOMIC DNA]</scope>
    <source>
        <strain evidence="3 4">Kr1</strain>
    </source>
</reference>
<dbReference type="SUPFAM" id="SSF53649">
    <property type="entry name" value="Alkaline phosphatase-like"/>
    <property type="match status" value="1"/>
</dbReference>
<evidence type="ECO:0000256" key="2">
    <source>
        <dbReference type="SAM" id="MobiDB-lite"/>
    </source>
</evidence>
<dbReference type="PANTHER" id="PTHR31956:SF1">
    <property type="entry name" value="NON-SPECIFIC PHOSPHOLIPASE C1"/>
    <property type="match status" value="1"/>
</dbReference>
<sequence length="562" mass="61378">MQRVRRRVWALTAATGIAGLLISFWSSPPQYAASVNAPSSSAPPIHHVVEIMLENHTFDNLFGHFPNANGLPSNLTLPNPDTNYEAPGVSPMNAPGNVGDTVDINHNRAPEIMMMHNGEMNYYTVYPDNGLAAITEFGRANIPNEWQLAQHFVLAEDNFQPATGPTQPNREYAIAGTAGGWISDSPPNFTFSFPTIYQDLASHGKSWGIFQGDYVSRNDAQNGLGFVRHWNTLWYTPIYQNAAEWNAHVHNLNTFMNDVVSNHLPSFSFVVPTWLYSEHPPTEISLGDAWVGQLVTALMQSPEWKSTAIFITYDEGGGYYDHVSPPQNYRYGYGTRTPMVIISPWVKPGLDGALTSNVSILAFMEHLWQLPPLTARDAQANDLFSVFQSTHPISKVSLPNVPVDTLEITNKPSESQAAQPGQRMTLTIEAKTVALQTDPTFNEPVALQLVAPQGTQLPLGWQDHVMLVHGKASLTLTFPDAGYYQIHAWALSSTHTANGGATLDVGVGPDTVLNTQVTTIGPTPVLPMTTAQFTTALPAHSPTPRGPISPQGFAHPLDSDPS</sequence>
<feature type="region of interest" description="Disordered" evidence="2">
    <location>
        <begin position="536"/>
        <end position="562"/>
    </location>
</feature>
<keyword evidence="1" id="KW-0378">Hydrolase</keyword>
<name>A0ABM6RN66_9FIRM</name>
<protein>
    <recommendedName>
        <fullName evidence="5">Phospholipase C</fullName>
    </recommendedName>
</protein>
<accession>A0ABM6RN66</accession>
<dbReference type="InterPro" id="IPR007312">
    <property type="entry name" value="Phosphoesterase"/>
</dbReference>
<organism evidence="3 4">
    <name type="scientific">Sulfobacillus thermotolerans</name>
    <dbReference type="NCBI Taxonomy" id="338644"/>
    <lineage>
        <taxon>Bacteria</taxon>
        <taxon>Bacillati</taxon>
        <taxon>Bacillota</taxon>
        <taxon>Clostridia</taxon>
        <taxon>Eubacteriales</taxon>
        <taxon>Clostridiales Family XVII. Incertae Sedis</taxon>
        <taxon>Sulfobacillus</taxon>
    </lineage>
</organism>
<dbReference type="Gene3D" id="3.40.720.10">
    <property type="entry name" value="Alkaline Phosphatase, subunit A"/>
    <property type="match status" value="2"/>
</dbReference>
<gene>
    <name evidence="3" type="ORF">BXT84_01280</name>
</gene>
<evidence type="ECO:0000313" key="3">
    <source>
        <dbReference type="EMBL" id="AUW92753.1"/>
    </source>
</evidence>
<dbReference type="PANTHER" id="PTHR31956">
    <property type="entry name" value="NON-SPECIFIC PHOSPHOLIPASE C4-RELATED"/>
    <property type="match status" value="1"/>
</dbReference>
<evidence type="ECO:0008006" key="5">
    <source>
        <dbReference type="Google" id="ProtNLM"/>
    </source>
</evidence>
<proteinExistence type="predicted"/>
<dbReference type="EMBL" id="CP019454">
    <property type="protein sequence ID" value="AUW92753.1"/>
    <property type="molecule type" value="Genomic_DNA"/>
</dbReference>
<dbReference type="InterPro" id="IPR017850">
    <property type="entry name" value="Alkaline_phosphatase_core_sf"/>
</dbReference>
<keyword evidence="4" id="KW-1185">Reference proteome</keyword>
<evidence type="ECO:0000256" key="1">
    <source>
        <dbReference type="ARBA" id="ARBA00022801"/>
    </source>
</evidence>
<evidence type="ECO:0000313" key="4">
    <source>
        <dbReference type="Proteomes" id="UP000325292"/>
    </source>
</evidence>